<feature type="region of interest" description="Disordered" evidence="6">
    <location>
        <begin position="15"/>
        <end position="35"/>
    </location>
</feature>
<dbReference type="Gene3D" id="1.10.1740.10">
    <property type="match status" value="1"/>
</dbReference>
<dbReference type="NCBIfam" id="TIGR02937">
    <property type="entry name" value="sigma70-ECF"/>
    <property type="match status" value="1"/>
</dbReference>
<evidence type="ECO:0000256" key="4">
    <source>
        <dbReference type="ARBA" id="ARBA00023125"/>
    </source>
</evidence>
<dbReference type="InterPro" id="IPR014284">
    <property type="entry name" value="RNA_pol_sigma-70_dom"/>
</dbReference>
<dbReference type="InterPro" id="IPR007627">
    <property type="entry name" value="RNA_pol_sigma70_r2"/>
</dbReference>
<proteinExistence type="inferred from homology"/>
<dbReference type="GO" id="GO:0006352">
    <property type="term" value="P:DNA-templated transcription initiation"/>
    <property type="evidence" value="ECO:0007669"/>
    <property type="project" value="InterPro"/>
</dbReference>
<dbReference type="RefSeq" id="WP_200312354.1">
    <property type="nucleotide sequence ID" value="NZ_JAENIM010000044.1"/>
</dbReference>
<evidence type="ECO:0000256" key="2">
    <source>
        <dbReference type="ARBA" id="ARBA00023015"/>
    </source>
</evidence>
<dbReference type="Gene3D" id="1.10.10.10">
    <property type="entry name" value="Winged helix-like DNA-binding domain superfamily/Winged helix DNA-binding domain"/>
    <property type="match status" value="1"/>
</dbReference>
<dbReference type="InterPro" id="IPR013325">
    <property type="entry name" value="RNA_pol_sigma_r2"/>
</dbReference>
<feature type="domain" description="RNA polymerase sigma factor 70 region 4 type 2" evidence="8">
    <location>
        <begin position="157"/>
        <end position="209"/>
    </location>
</feature>
<dbReference type="PANTHER" id="PTHR43133:SF8">
    <property type="entry name" value="RNA POLYMERASE SIGMA FACTOR HI_1459-RELATED"/>
    <property type="match status" value="1"/>
</dbReference>
<evidence type="ECO:0000256" key="3">
    <source>
        <dbReference type="ARBA" id="ARBA00023082"/>
    </source>
</evidence>
<comment type="similarity">
    <text evidence="1">Belongs to the sigma-70 factor family. ECF subfamily.</text>
</comment>
<dbReference type="SUPFAM" id="SSF88946">
    <property type="entry name" value="Sigma2 domain of RNA polymerase sigma factors"/>
    <property type="match status" value="1"/>
</dbReference>
<feature type="region of interest" description="Disordered" evidence="6">
    <location>
        <begin position="120"/>
        <end position="146"/>
    </location>
</feature>
<evidence type="ECO:0000259" key="8">
    <source>
        <dbReference type="Pfam" id="PF08281"/>
    </source>
</evidence>
<evidence type="ECO:0000313" key="9">
    <source>
        <dbReference type="EMBL" id="MBK1792343.1"/>
    </source>
</evidence>
<keyword evidence="5" id="KW-0804">Transcription</keyword>
<organism evidence="9 10">
    <name type="scientific">Persicirhabdus sediminis</name>
    <dbReference type="NCBI Taxonomy" id="454144"/>
    <lineage>
        <taxon>Bacteria</taxon>
        <taxon>Pseudomonadati</taxon>
        <taxon>Verrucomicrobiota</taxon>
        <taxon>Verrucomicrobiia</taxon>
        <taxon>Verrucomicrobiales</taxon>
        <taxon>Verrucomicrobiaceae</taxon>
        <taxon>Persicirhabdus</taxon>
    </lineage>
</organism>
<dbReference type="InterPro" id="IPR013249">
    <property type="entry name" value="RNA_pol_sigma70_r4_t2"/>
</dbReference>
<evidence type="ECO:0000256" key="5">
    <source>
        <dbReference type="ARBA" id="ARBA00023163"/>
    </source>
</evidence>
<dbReference type="AlphaFoldDB" id="A0A8J7MJW0"/>
<evidence type="ECO:0000256" key="6">
    <source>
        <dbReference type="SAM" id="MobiDB-lite"/>
    </source>
</evidence>
<gene>
    <name evidence="9" type="ORF">JIN82_14360</name>
</gene>
<keyword evidence="10" id="KW-1185">Reference proteome</keyword>
<protein>
    <submittedName>
        <fullName evidence="9">Sigma-70 family RNA polymerase sigma factor</fullName>
    </submittedName>
</protein>
<keyword evidence="2" id="KW-0805">Transcription regulation</keyword>
<dbReference type="InterPro" id="IPR036388">
    <property type="entry name" value="WH-like_DNA-bd_sf"/>
</dbReference>
<keyword evidence="4" id="KW-0238">DNA-binding</keyword>
<comment type="caution">
    <text evidence="9">The sequence shown here is derived from an EMBL/GenBank/DDBJ whole genome shotgun (WGS) entry which is preliminary data.</text>
</comment>
<dbReference type="EMBL" id="JAENIM010000044">
    <property type="protein sequence ID" value="MBK1792343.1"/>
    <property type="molecule type" value="Genomic_DNA"/>
</dbReference>
<dbReference type="CDD" id="cd06171">
    <property type="entry name" value="Sigma70_r4"/>
    <property type="match status" value="1"/>
</dbReference>
<sequence length="219" mass="24876">MNFLHQFASKLLQGAIPPTTSGGHAPNEPSDNELVSKAQAGDTAAFDQLVTRHRGKVYAMVMNMIHNDADAWDLAQEIFLKAWRALPKFENRAKFSTWIFRITHNAVYDYKRKSRIHSDGELDDEHLSGERIDPGARTRPSQYDRPDQALEKSELGQRINHALEQLSTDHREVILLREVQGMEYKEIASAADCSLGTVMSRLFHARKKLQSLLSHEKPS</sequence>
<reference evidence="9" key="1">
    <citation type="submission" date="2021-01" db="EMBL/GenBank/DDBJ databases">
        <title>Modified the classification status of verrucomicrobia.</title>
        <authorList>
            <person name="Feng X."/>
        </authorList>
    </citation>
    <scope>NUCLEOTIDE SEQUENCE</scope>
    <source>
        <strain evidence="9">_KCTC 22039</strain>
    </source>
</reference>
<feature type="domain" description="RNA polymerase sigma-70 region 2" evidence="7">
    <location>
        <begin position="49"/>
        <end position="115"/>
    </location>
</feature>
<dbReference type="GO" id="GO:0016987">
    <property type="term" value="F:sigma factor activity"/>
    <property type="evidence" value="ECO:0007669"/>
    <property type="project" value="UniProtKB-KW"/>
</dbReference>
<dbReference type="GO" id="GO:0003677">
    <property type="term" value="F:DNA binding"/>
    <property type="evidence" value="ECO:0007669"/>
    <property type="project" value="UniProtKB-KW"/>
</dbReference>
<dbReference type="Proteomes" id="UP000624703">
    <property type="component" value="Unassembled WGS sequence"/>
</dbReference>
<dbReference type="Pfam" id="PF04542">
    <property type="entry name" value="Sigma70_r2"/>
    <property type="match status" value="1"/>
</dbReference>
<dbReference type="InterPro" id="IPR013324">
    <property type="entry name" value="RNA_pol_sigma_r3/r4-like"/>
</dbReference>
<name>A0A8J7MJW0_9BACT</name>
<evidence type="ECO:0000313" key="10">
    <source>
        <dbReference type="Proteomes" id="UP000624703"/>
    </source>
</evidence>
<evidence type="ECO:0000259" key="7">
    <source>
        <dbReference type="Pfam" id="PF04542"/>
    </source>
</evidence>
<evidence type="ECO:0000256" key="1">
    <source>
        <dbReference type="ARBA" id="ARBA00010641"/>
    </source>
</evidence>
<dbReference type="PANTHER" id="PTHR43133">
    <property type="entry name" value="RNA POLYMERASE ECF-TYPE SIGMA FACTO"/>
    <property type="match status" value="1"/>
</dbReference>
<dbReference type="InterPro" id="IPR039425">
    <property type="entry name" value="RNA_pol_sigma-70-like"/>
</dbReference>
<dbReference type="Pfam" id="PF08281">
    <property type="entry name" value="Sigma70_r4_2"/>
    <property type="match status" value="1"/>
</dbReference>
<keyword evidence="3" id="KW-0731">Sigma factor</keyword>
<accession>A0A8J7MJW0</accession>
<dbReference type="SUPFAM" id="SSF88659">
    <property type="entry name" value="Sigma3 and sigma4 domains of RNA polymerase sigma factors"/>
    <property type="match status" value="1"/>
</dbReference>